<protein>
    <submittedName>
        <fullName evidence="3">Uncharacterized protein</fullName>
    </submittedName>
</protein>
<feature type="transmembrane region" description="Helical" evidence="1">
    <location>
        <begin position="104"/>
        <end position="124"/>
    </location>
</feature>
<dbReference type="AlphaFoldDB" id="A0A7S2RA56"/>
<name>A0A7S2RA56_9STRA</name>
<dbReference type="EMBL" id="HBHI01010410">
    <property type="protein sequence ID" value="CAD9665102.1"/>
    <property type="molecule type" value="Transcribed_RNA"/>
</dbReference>
<organism evidence="3">
    <name type="scientific">Eucampia antarctica</name>
    <dbReference type="NCBI Taxonomy" id="49252"/>
    <lineage>
        <taxon>Eukaryota</taxon>
        <taxon>Sar</taxon>
        <taxon>Stramenopiles</taxon>
        <taxon>Ochrophyta</taxon>
        <taxon>Bacillariophyta</taxon>
        <taxon>Mediophyceae</taxon>
        <taxon>Biddulphiophycidae</taxon>
        <taxon>Hemiaulales</taxon>
        <taxon>Hemiaulaceae</taxon>
        <taxon>Eucampia</taxon>
    </lineage>
</organism>
<evidence type="ECO:0000256" key="2">
    <source>
        <dbReference type="SAM" id="SignalP"/>
    </source>
</evidence>
<accession>A0A7S2RA56</accession>
<sequence>MNKLTFILLSAFVAMSMAFAPVSTHVSSTRAFVAPKMASSEDMTWEGEYPPSKVLGPIMSKMPSGHLGVISLLCLTLCSYSCFQSFLLQQEPGAMADGSWIKPYYVIMGFGGPLSWGTHVAAWIQRKNGM</sequence>
<feature type="chain" id="PRO_5030773815" evidence="2">
    <location>
        <begin position="19"/>
        <end position="130"/>
    </location>
</feature>
<gene>
    <name evidence="3" type="ORF">EANT1437_LOCUS5340</name>
</gene>
<keyword evidence="1" id="KW-0472">Membrane</keyword>
<keyword evidence="1" id="KW-0812">Transmembrane</keyword>
<evidence type="ECO:0000256" key="1">
    <source>
        <dbReference type="SAM" id="Phobius"/>
    </source>
</evidence>
<feature type="transmembrane region" description="Helical" evidence="1">
    <location>
        <begin position="65"/>
        <end position="83"/>
    </location>
</feature>
<proteinExistence type="predicted"/>
<keyword evidence="1" id="KW-1133">Transmembrane helix</keyword>
<feature type="signal peptide" evidence="2">
    <location>
        <begin position="1"/>
        <end position="18"/>
    </location>
</feature>
<evidence type="ECO:0000313" key="3">
    <source>
        <dbReference type="EMBL" id="CAD9665102.1"/>
    </source>
</evidence>
<keyword evidence="2" id="KW-0732">Signal</keyword>
<reference evidence="3" key="1">
    <citation type="submission" date="2021-01" db="EMBL/GenBank/DDBJ databases">
        <authorList>
            <person name="Corre E."/>
            <person name="Pelletier E."/>
            <person name="Niang G."/>
            <person name="Scheremetjew M."/>
            <person name="Finn R."/>
            <person name="Kale V."/>
            <person name="Holt S."/>
            <person name="Cochrane G."/>
            <person name="Meng A."/>
            <person name="Brown T."/>
            <person name="Cohen L."/>
        </authorList>
    </citation>
    <scope>NUCLEOTIDE SEQUENCE</scope>
    <source>
        <strain evidence="3">CCMP1452</strain>
    </source>
</reference>